<sequence>MSEEIIYKYSNYFKKLNRGFSENLGRAPHKPILLLAIIQLIAKGVIKSNRIFIISEIILAFKQNWEELVQTGHSRNFSLPFFHMRSEPFWHLVPKPGKDIVTTSSKSIKSFNNLNESIAFAEIDKDLFFLLQLPENQLWFEQLLIEAFFPDFRNNYLRQDNYYEENKIKNEILNEPKEYYQNHIAELRETLEQSDFEEEIFVRGGMFKKTIPKIYDYTCCISGLKINSTQNVQMVDACHIYPFSISNDDTVTNGIALSPTLHRAFDRGLVTINSDFLVRISPTIEDENSSFPLSAFEGKQILLPENENWFPSPEALKWHNREVFIL</sequence>
<feature type="domain" description="HNH nuclease" evidence="1">
    <location>
        <begin position="219"/>
        <end position="273"/>
    </location>
</feature>
<dbReference type="PIRSF" id="PIRSF030850">
    <property type="entry name" value="UCP030850"/>
    <property type="match status" value="1"/>
</dbReference>
<evidence type="ECO:0000313" key="3">
    <source>
        <dbReference type="Proteomes" id="UP000199116"/>
    </source>
</evidence>
<organism evidence="2 3">
    <name type="scientific">Salegentibacter agarivorans</name>
    <dbReference type="NCBI Taxonomy" id="345907"/>
    <lineage>
        <taxon>Bacteria</taxon>
        <taxon>Pseudomonadati</taxon>
        <taxon>Bacteroidota</taxon>
        <taxon>Flavobacteriia</taxon>
        <taxon>Flavobacteriales</taxon>
        <taxon>Flavobacteriaceae</taxon>
        <taxon>Salegentibacter</taxon>
    </lineage>
</organism>
<keyword evidence="2" id="KW-0255">Endonuclease</keyword>
<keyword evidence="2" id="KW-0540">Nuclease</keyword>
<dbReference type="Proteomes" id="UP000199116">
    <property type="component" value="Unassembled WGS sequence"/>
</dbReference>
<evidence type="ECO:0000259" key="1">
    <source>
        <dbReference type="Pfam" id="PF13391"/>
    </source>
</evidence>
<proteinExistence type="predicted"/>
<accession>A0A1I2L4K1</accession>
<dbReference type="GO" id="GO:0004519">
    <property type="term" value="F:endonuclease activity"/>
    <property type="evidence" value="ECO:0007669"/>
    <property type="project" value="UniProtKB-KW"/>
</dbReference>
<keyword evidence="3" id="KW-1185">Reference proteome</keyword>
<dbReference type="InterPro" id="IPR003615">
    <property type="entry name" value="HNH_nuc"/>
</dbReference>
<dbReference type="Pfam" id="PF13391">
    <property type="entry name" value="HNH_2"/>
    <property type="match status" value="1"/>
</dbReference>
<name>A0A1I2L4K1_9FLAO</name>
<dbReference type="InterPro" id="IPR011396">
    <property type="entry name" value="PT_DNA_restrict"/>
</dbReference>
<gene>
    <name evidence="2" type="ORF">SAMN04488033_106118</name>
</gene>
<reference evidence="3" key="1">
    <citation type="submission" date="2016-10" db="EMBL/GenBank/DDBJ databases">
        <authorList>
            <person name="Varghese N."/>
            <person name="Submissions S."/>
        </authorList>
    </citation>
    <scope>NUCLEOTIDE SEQUENCE [LARGE SCALE GENOMIC DNA]</scope>
    <source>
        <strain evidence="3">DSM 23515</strain>
    </source>
</reference>
<dbReference type="EMBL" id="FOOH01000006">
    <property type="protein sequence ID" value="SFF72377.1"/>
    <property type="molecule type" value="Genomic_DNA"/>
</dbReference>
<protein>
    <submittedName>
        <fullName evidence="2">Putative restriction endonuclease</fullName>
    </submittedName>
</protein>
<dbReference type="RefSeq" id="WP_075327527.1">
    <property type="nucleotide sequence ID" value="NZ_FOOH01000006.1"/>
</dbReference>
<dbReference type="AlphaFoldDB" id="A0A1I2L4K1"/>
<evidence type="ECO:0000313" key="2">
    <source>
        <dbReference type="EMBL" id="SFF72377.1"/>
    </source>
</evidence>
<keyword evidence="2" id="KW-0378">Hydrolase</keyword>